<keyword evidence="1" id="KW-0812">Transmembrane</keyword>
<dbReference type="PATRIC" id="fig|2033.7.peg.1983"/>
<feature type="transmembrane region" description="Helical" evidence="1">
    <location>
        <begin position="37"/>
        <end position="60"/>
    </location>
</feature>
<protein>
    <submittedName>
        <fullName evidence="2">Uncharacterized protein</fullName>
    </submittedName>
</protein>
<evidence type="ECO:0000256" key="1">
    <source>
        <dbReference type="SAM" id="Phobius"/>
    </source>
</evidence>
<comment type="caution">
    <text evidence="2">The sequence shown here is derived from an EMBL/GenBank/DDBJ whole genome shotgun (WGS) entry which is preliminary data.</text>
</comment>
<sequence length="92" mass="9442">MARLVARIVAWLSIAVTAAVLLIRVAPDDALGAVALAWGVSTGIVLLVLAVLLFGAFFLGRRFAAAKAMDRVAQGICLVLGIVTAVLGVLSL</sequence>
<dbReference type="AlphaFoldDB" id="A0A147F9B3"/>
<dbReference type="EMBL" id="LDRV01000038">
    <property type="protein sequence ID" value="KTS12984.1"/>
    <property type="molecule type" value="Genomic_DNA"/>
</dbReference>
<evidence type="ECO:0000313" key="2">
    <source>
        <dbReference type="EMBL" id="KTS12984.1"/>
    </source>
</evidence>
<gene>
    <name evidence="2" type="ORF">RSA3_06880</name>
</gene>
<feature type="transmembrane region" description="Helical" evidence="1">
    <location>
        <begin position="72"/>
        <end position="90"/>
    </location>
</feature>
<reference evidence="2 3" key="1">
    <citation type="journal article" date="2016" name="Front. Microbiol.">
        <title>Genomic Resource of Rice Seed Associated Bacteria.</title>
        <authorList>
            <person name="Midha S."/>
            <person name="Bansal K."/>
            <person name="Sharma S."/>
            <person name="Kumar N."/>
            <person name="Patil P.P."/>
            <person name="Chaudhry V."/>
            <person name="Patil P.B."/>
        </authorList>
    </citation>
    <scope>NUCLEOTIDE SEQUENCE [LARGE SCALE GENOMIC DNA]</scope>
    <source>
        <strain evidence="2 3">RSA3</strain>
    </source>
</reference>
<evidence type="ECO:0000313" key="3">
    <source>
        <dbReference type="Proteomes" id="UP000072189"/>
    </source>
</evidence>
<keyword evidence="1" id="KW-0472">Membrane</keyword>
<proteinExistence type="predicted"/>
<dbReference type="Proteomes" id="UP000072189">
    <property type="component" value="Unassembled WGS sequence"/>
</dbReference>
<keyword evidence="1" id="KW-1133">Transmembrane helix</keyword>
<organism evidence="2 3">
    <name type="scientific">Microbacterium testaceum</name>
    <name type="common">Aureobacterium testaceum</name>
    <name type="synonym">Brevibacterium testaceum</name>
    <dbReference type="NCBI Taxonomy" id="2033"/>
    <lineage>
        <taxon>Bacteria</taxon>
        <taxon>Bacillati</taxon>
        <taxon>Actinomycetota</taxon>
        <taxon>Actinomycetes</taxon>
        <taxon>Micrococcales</taxon>
        <taxon>Microbacteriaceae</taxon>
        <taxon>Microbacterium</taxon>
    </lineage>
</organism>
<name>A0A147F9B3_MICTE</name>
<accession>A0A147F9B3</accession>